<evidence type="ECO:0000256" key="2">
    <source>
        <dbReference type="ARBA" id="ARBA00023239"/>
    </source>
</evidence>
<evidence type="ECO:0000313" key="3">
    <source>
        <dbReference type="EMBL" id="MBA0127955.1"/>
    </source>
</evidence>
<dbReference type="PANTHER" id="PTHR33542">
    <property type="entry name" value="SIROHYDROCHLORIN FERROCHELATASE, CHLOROPLASTIC"/>
    <property type="match status" value="1"/>
</dbReference>
<protein>
    <submittedName>
        <fullName evidence="3">Sirohydrochlorin chelatase</fullName>
    </submittedName>
</protein>
<reference evidence="3 4" key="1">
    <citation type="submission" date="2020-07" db="EMBL/GenBank/DDBJ databases">
        <title>Genome of Haloechinothrix sp.</title>
        <authorList>
            <person name="Tang S.-K."/>
            <person name="Yang L."/>
            <person name="Zhu W.-Y."/>
        </authorList>
    </citation>
    <scope>NUCLEOTIDE SEQUENCE [LARGE SCALE GENOMIC DNA]</scope>
    <source>
        <strain evidence="3 4">YIM 98757</strain>
    </source>
</reference>
<dbReference type="InterPro" id="IPR002762">
    <property type="entry name" value="CbiX-like"/>
</dbReference>
<dbReference type="AlphaFoldDB" id="A0A838AFM4"/>
<dbReference type="EMBL" id="JACCKD010000009">
    <property type="protein sequence ID" value="MBA0127955.1"/>
    <property type="molecule type" value="Genomic_DNA"/>
</dbReference>
<keyword evidence="4" id="KW-1185">Reference proteome</keyword>
<dbReference type="SUPFAM" id="SSF53800">
    <property type="entry name" value="Chelatase"/>
    <property type="match status" value="1"/>
</dbReference>
<dbReference type="Gene3D" id="3.40.50.1400">
    <property type="match status" value="2"/>
</dbReference>
<dbReference type="Proteomes" id="UP000582974">
    <property type="component" value="Unassembled WGS sequence"/>
</dbReference>
<evidence type="ECO:0000313" key="4">
    <source>
        <dbReference type="Proteomes" id="UP000582974"/>
    </source>
</evidence>
<sequence>MLVLAAHGTRAPEGERVIEQLASGVRQVLRDTDVRVAYADVRAPSVTDVLAEETAPAVVVPAFLGSGYHVRTDIPGQIAASGHDRVVLAPAFGPAPELIGVLLERLRAAGYTRRHSVVLAAAGSSDPRALMGAHDVAYALAARIGAPVRIGYAATASPSVADAVGELRTATGGRVAVASWLLAPGLFQRTLTACGADAVAEPLCRDAAGRADVPSRVVDLVVRRYLQAWRGWRPTVLAGSSPAGCDDGEHDRIP</sequence>
<dbReference type="PANTHER" id="PTHR33542:SF5">
    <property type="entry name" value="FERROCHELATASE CHE1"/>
    <property type="match status" value="1"/>
</dbReference>
<dbReference type="InterPro" id="IPR050963">
    <property type="entry name" value="Sirohydro_Cobaltochel/CbiX"/>
</dbReference>
<dbReference type="Pfam" id="PF01903">
    <property type="entry name" value="CbiX"/>
    <property type="match status" value="2"/>
</dbReference>
<proteinExistence type="predicted"/>
<dbReference type="GO" id="GO:0046872">
    <property type="term" value="F:metal ion binding"/>
    <property type="evidence" value="ECO:0007669"/>
    <property type="project" value="UniProtKB-KW"/>
</dbReference>
<accession>A0A838AFM4</accession>
<organism evidence="3 4">
    <name type="scientific">Haloechinothrix aidingensis</name>
    <dbReference type="NCBI Taxonomy" id="2752311"/>
    <lineage>
        <taxon>Bacteria</taxon>
        <taxon>Bacillati</taxon>
        <taxon>Actinomycetota</taxon>
        <taxon>Actinomycetes</taxon>
        <taxon>Pseudonocardiales</taxon>
        <taxon>Pseudonocardiaceae</taxon>
        <taxon>Haloechinothrix</taxon>
    </lineage>
</organism>
<dbReference type="GO" id="GO:0016829">
    <property type="term" value="F:lyase activity"/>
    <property type="evidence" value="ECO:0007669"/>
    <property type="project" value="UniProtKB-KW"/>
</dbReference>
<evidence type="ECO:0000256" key="1">
    <source>
        <dbReference type="ARBA" id="ARBA00022723"/>
    </source>
</evidence>
<dbReference type="CDD" id="cd03416">
    <property type="entry name" value="CbiX_SirB_N"/>
    <property type="match status" value="1"/>
</dbReference>
<name>A0A838AFM4_9PSEU</name>
<comment type="caution">
    <text evidence="3">The sequence shown here is derived from an EMBL/GenBank/DDBJ whole genome shotgun (WGS) entry which is preliminary data.</text>
</comment>
<keyword evidence="2" id="KW-0456">Lyase</keyword>
<keyword evidence="1" id="KW-0479">Metal-binding</keyword>
<gene>
    <name evidence="3" type="ORF">H0B56_20620</name>
</gene>